<dbReference type="GO" id="GO:0006260">
    <property type="term" value="P:DNA replication"/>
    <property type="evidence" value="ECO:0007669"/>
    <property type="project" value="TreeGrafter"/>
</dbReference>
<dbReference type="PROSITE" id="PS00176">
    <property type="entry name" value="TOPO_IB_1"/>
    <property type="match status" value="1"/>
</dbReference>
<evidence type="ECO:0000256" key="2">
    <source>
        <dbReference type="ARBA" id="ARBA00006645"/>
    </source>
</evidence>
<feature type="compositionally biased region" description="Acidic residues" evidence="9">
    <location>
        <begin position="94"/>
        <end position="103"/>
    </location>
</feature>
<dbReference type="FunFam" id="2.170.11.10:FF:000001">
    <property type="entry name" value="DNA topoisomerase I"/>
    <property type="match status" value="1"/>
</dbReference>
<dbReference type="InterPro" id="IPR001631">
    <property type="entry name" value="TopoI"/>
</dbReference>
<dbReference type="InterPro" id="IPR011010">
    <property type="entry name" value="DNA_brk_join_enz"/>
</dbReference>
<keyword evidence="5 6" id="KW-0413">Isomerase</keyword>
<feature type="active site" description="O-(3'-phospho-DNA)-tyrosine intermediate" evidence="6">
    <location>
        <position position="898"/>
    </location>
</feature>
<dbReference type="InterPro" id="IPR014711">
    <property type="entry name" value="TopoI_cat_a-hlx-sub_euk"/>
</dbReference>
<dbReference type="GO" id="GO:0006265">
    <property type="term" value="P:DNA topological change"/>
    <property type="evidence" value="ECO:0007669"/>
    <property type="project" value="UniProtKB-UniRule"/>
</dbReference>
<dbReference type="PANTHER" id="PTHR10290:SF3">
    <property type="entry name" value="DNA TOPOISOMERASE 1"/>
    <property type="match status" value="1"/>
</dbReference>
<gene>
    <name evidence="11" type="ORF">BMF94_1203</name>
</gene>
<dbReference type="SMART" id="SM00435">
    <property type="entry name" value="TOPEUc"/>
    <property type="match status" value="1"/>
</dbReference>
<dbReference type="FunFam" id="3.90.15.10:FF:000002">
    <property type="entry name" value="DNA topoisomerase I"/>
    <property type="match status" value="1"/>
</dbReference>
<feature type="region of interest" description="Disordered" evidence="9">
    <location>
        <begin position="1"/>
        <end position="58"/>
    </location>
</feature>
<accession>A0A2S5BFP5</accession>
<evidence type="ECO:0000256" key="7">
    <source>
        <dbReference type="RuleBase" id="RU365101"/>
    </source>
</evidence>
<feature type="compositionally biased region" description="Acidic residues" evidence="9">
    <location>
        <begin position="295"/>
        <end position="306"/>
    </location>
</feature>
<feature type="domain" description="DNA topoisomerase I eukaryotic-type" evidence="10">
    <location>
        <begin position="466"/>
        <end position="912"/>
    </location>
</feature>
<comment type="function">
    <text evidence="7">Releases the supercoiling and torsional tension of DNA introduced during the DNA replication and transcription by transiently cleaving and rejoining one strand of the DNA duplex. Introduces a single-strand break via transesterification at the specific target site 5'-[CT]CCTTp site in duplex DNA. The scissile phosphodiester is attacked by the catalytic tyrosine of the enzyme, resulting in the formation of a DNA-(3'-phosphotyrosyl)-enzyme intermediate and the expulsion of a 5'-OH DNA strand. The free DNA strand then undergoes passage around the unbroken strand thus removing DNA supercoils. Finally, in the religation step, the DNA 5'-OH attacks the covalent intermediate to expel the active-site tyrosine and restore the DNA phosphodiester backbone.</text>
</comment>
<dbReference type="PROSITE" id="PS52038">
    <property type="entry name" value="TOPO_IB_2"/>
    <property type="match status" value="1"/>
</dbReference>
<dbReference type="InterPro" id="IPR036202">
    <property type="entry name" value="TopoI_DNA-bd_euk_N_sf"/>
</dbReference>
<evidence type="ECO:0000256" key="8">
    <source>
        <dbReference type="SAM" id="Coils"/>
    </source>
</evidence>
<dbReference type="CDD" id="cd00659">
    <property type="entry name" value="Topo_IB_C"/>
    <property type="match status" value="1"/>
</dbReference>
<dbReference type="Gene3D" id="2.170.11.10">
    <property type="entry name" value="DNA Topoisomerase I, domain 2"/>
    <property type="match status" value="1"/>
</dbReference>
<dbReference type="CDD" id="cd00660">
    <property type="entry name" value="Topoisomer_IB_N"/>
    <property type="match status" value="1"/>
</dbReference>
<dbReference type="STRING" id="741276.A0A2S5BFP5"/>
<protein>
    <recommendedName>
        <fullName evidence="7">DNA topoisomerase I</fullName>
        <ecNumber evidence="7">5.6.2.1</ecNumber>
    </recommendedName>
    <alternativeName>
        <fullName evidence="7">DNA topoisomerase 1</fullName>
    </alternativeName>
</protein>
<dbReference type="PANTHER" id="PTHR10290">
    <property type="entry name" value="DNA TOPOISOMERASE I"/>
    <property type="match status" value="1"/>
</dbReference>
<feature type="compositionally biased region" description="Low complexity" evidence="9">
    <location>
        <begin position="250"/>
        <end position="264"/>
    </location>
</feature>
<dbReference type="AlphaFoldDB" id="A0A2S5BFP5"/>
<evidence type="ECO:0000256" key="3">
    <source>
        <dbReference type="ARBA" id="ARBA00023029"/>
    </source>
</evidence>
<dbReference type="InterPro" id="IPR008336">
    <property type="entry name" value="TopoI_DNA-bd_euk"/>
</dbReference>
<evidence type="ECO:0000256" key="9">
    <source>
        <dbReference type="SAM" id="MobiDB-lite"/>
    </source>
</evidence>
<evidence type="ECO:0000256" key="6">
    <source>
        <dbReference type="PROSITE-ProRule" id="PRU01382"/>
    </source>
</evidence>
<dbReference type="OrthoDB" id="47179at2759"/>
<dbReference type="PRINTS" id="PR00416">
    <property type="entry name" value="EUTPISMRASEI"/>
</dbReference>
<dbReference type="GO" id="GO:0006338">
    <property type="term" value="P:chromatin remodeling"/>
    <property type="evidence" value="ECO:0007669"/>
    <property type="project" value="UniProtKB-ARBA"/>
</dbReference>
<dbReference type="Proteomes" id="UP000237144">
    <property type="component" value="Unassembled WGS sequence"/>
</dbReference>
<comment type="similarity">
    <text evidence="2 6 7">Belongs to the type IB topoisomerase family.</text>
</comment>
<dbReference type="GO" id="GO:0007059">
    <property type="term" value="P:chromosome segregation"/>
    <property type="evidence" value="ECO:0007669"/>
    <property type="project" value="TreeGrafter"/>
</dbReference>
<feature type="coiled-coil region" evidence="8">
    <location>
        <begin position="418"/>
        <end position="445"/>
    </location>
</feature>
<evidence type="ECO:0000259" key="10">
    <source>
        <dbReference type="SMART" id="SM00435"/>
    </source>
</evidence>
<dbReference type="Gene3D" id="1.10.10.41">
    <property type="entry name" value="Yeast DNA topoisomerase - domain 1"/>
    <property type="match status" value="1"/>
</dbReference>
<organism evidence="11 12">
    <name type="scientific">Rhodotorula taiwanensis</name>
    <dbReference type="NCBI Taxonomy" id="741276"/>
    <lineage>
        <taxon>Eukaryota</taxon>
        <taxon>Fungi</taxon>
        <taxon>Dikarya</taxon>
        <taxon>Basidiomycota</taxon>
        <taxon>Pucciniomycotina</taxon>
        <taxon>Microbotryomycetes</taxon>
        <taxon>Sporidiobolales</taxon>
        <taxon>Sporidiobolaceae</taxon>
        <taxon>Rhodotorula</taxon>
    </lineage>
</organism>
<feature type="compositionally biased region" description="Basic residues" evidence="9">
    <location>
        <begin position="237"/>
        <end position="249"/>
    </location>
</feature>
<dbReference type="GO" id="GO:0003917">
    <property type="term" value="F:DNA topoisomerase type I (single strand cut, ATP-independent) activity"/>
    <property type="evidence" value="ECO:0007669"/>
    <property type="project" value="UniProtKB-UniRule"/>
</dbReference>
<dbReference type="Pfam" id="PF02919">
    <property type="entry name" value="Topoisom_I_N"/>
    <property type="match status" value="1"/>
</dbReference>
<dbReference type="InterPro" id="IPR013030">
    <property type="entry name" value="DNA_topo_DNA_db_N_dom2"/>
</dbReference>
<feature type="region of interest" description="Disordered" evidence="9">
    <location>
        <begin position="76"/>
        <end position="309"/>
    </location>
</feature>
<feature type="compositionally biased region" description="Low complexity" evidence="9">
    <location>
        <begin position="166"/>
        <end position="179"/>
    </location>
</feature>
<evidence type="ECO:0000313" key="11">
    <source>
        <dbReference type="EMBL" id="POY75581.1"/>
    </source>
</evidence>
<dbReference type="EC" id="5.6.2.1" evidence="7"/>
<dbReference type="GO" id="GO:0005730">
    <property type="term" value="C:nucleolus"/>
    <property type="evidence" value="ECO:0007669"/>
    <property type="project" value="TreeGrafter"/>
</dbReference>
<dbReference type="Gene3D" id="1.10.132.10">
    <property type="match status" value="1"/>
</dbReference>
<dbReference type="InterPro" id="IPR025834">
    <property type="entry name" value="TopoI_C_dom"/>
</dbReference>
<comment type="caution">
    <text evidence="11">The sequence shown here is derived from an EMBL/GenBank/DDBJ whole genome shotgun (WGS) entry which is preliminary data.</text>
</comment>
<dbReference type="InterPro" id="IPR018521">
    <property type="entry name" value="TopoIB_AS"/>
</dbReference>
<dbReference type="Pfam" id="PF14370">
    <property type="entry name" value="Topo_C_assoc"/>
    <property type="match status" value="1"/>
</dbReference>
<proteinExistence type="inferred from homology"/>
<reference evidence="11 12" key="1">
    <citation type="journal article" date="2018" name="Front. Microbiol.">
        <title>Prospects for Fungal Bioremediation of Acidic Radioactive Waste Sites: Characterization and Genome Sequence of Rhodotorula taiwanensis MD1149.</title>
        <authorList>
            <person name="Tkavc R."/>
            <person name="Matrosova V.Y."/>
            <person name="Grichenko O.E."/>
            <person name="Gostincar C."/>
            <person name="Volpe R.P."/>
            <person name="Klimenkova P."/>
            <person name="Gaidamakova E.K."/>
            <person name="Zhou C.E."/>
            <person name="Stewart B.J."/>
            <person name="Lyman M.G."/>
            <person name="Malfatti S.A."/>
            <person name="Rubinfeld B."/>
            <person name="Courtot M."/>
            <person name="Singh J."/>
            <person name="Dalgard C.L."/>
            <person name="Hamilton T."/>
            <person name="Frey K.G."/>
            <person name="Gunde-Cimerman N."/>
            <person name="Dugan L."/>
            <person name="Daly M.J."/>
        </authorList>
    </citation>
    <scope>NUCLEOTIDE SEQUENCE [LARGE SCALE GENOMIC DNA]</scope>
    <source>
        <strain evidence="11 12">MD1149</strain>
    </source>
</reference>
<dbReference type="InterPro" id="IPR013034">
    <property type="entry name" value="DNA_topo_DNA_db_N_dom1"/>
</dbReference>
<evidence type="ECO:0000256" key="1">
    <source>
        <dbReference type="ARBA" id="ARBA00000213"/>
    </source>
</evidence>
<dbReference type="InterPro" id="IPR051062">
    <property type="entry name" value="Topoisomerase_IB"/>
</dbReference>
<keyword evidence="3 6" id="KW-0799">Topoisomerase</keyword>
<dbReference type="GO" id="GO:0003677">
    <property type="term" value="F:DNA binding"/>
    <property type="evidence" value="ECO:0007669"/>
    <property type="project" value="UniProtKB-UniRule"/>
</dbReference>
<sequence length="939" mass="104917">MSKPYKKRIIQEDSDESASEEPQFKRPKPTDDVLDPSTGASNGKTLAVPNGDAPTGQVDTVMNDATAEVVDPKAKQLAVFTTGGSDDSDTGHDNDDDDDDDDVPLAQKAKLAHVAGKGPVPGVDNDGDSSEDDKPLAQKVKANGNANGKKGPAAVARRSRSKDQSDSPTTAGDDGSSSSSEDDKPLAKVTQAKRPRASTSRAKPVKKEDSDDDDGESPSEAESEDDYDSDSDAPLSAKKKGKAKAKPAKKAVAAPKKAPAPKKATAAKRVKKEDSEASASPAPAKKGKGKAKKEDDEDGSVGSEDDDVHKWWEEQNDGEEKWKTLEHSGVMFPPEYEPHGVRMKYNGKEIKLQPEAEEVASFFAAILETDYVKNPVFVRNFFNDWKKVLKQHPCPDGTEIKEYDQCDFTPIFAYLEAEKAKKKSMTAAEKKVAKAEKDKVEEKYKTCLLNGRKEKVGNFRIEPPGLFRGRGEHPKTGMLKTRVRPEQITINIGKEAPVPQPPAGHKWKDVVHDNKVTWLATWKENINGNVKYVFLAAGSSLKGQSDLKKFEKARALKEHVDRIRADYTADLKSKEMAIRQRATAVYLIDRFALRAGNEKGEDEADTVGCCSLRFEHVTLTPPSKVSFDFLGKDSIRYVNEVDVDEQVFKNMRIFKKEPKTVGDLLFDRLSTQVVNKYLASYMDGLTAKVFRTYNASWTFAQQLKNTPKDASVADKLLAYNRANRLVAVLCNHQRSVSKSHSAAMEKMTDKIRGLKYQRMKLRKQLFANADKPKKYKEEYGDDESDLDDEWIQEHEKQLVVLEGEKIRKKFDRENSKREADGEKPMPEKELKERLKAADDLEKQIKRDRKSGYEETKLSEDRIVNNLQKLDERIQVAKTAAVDKDEGKEISLGTSKINYIDPRISIAWCKEYDVPLNKVLTKTLLEKFTWATGVDADFEW</sequence>
<dbReference type="InterPro" id="IPR014727">
    <property type="entry name" value="TopoI_cat_a/b-sub_euk"/>
</dbReference>
<feature type="compositionally biased region" description="Acidic residues" evidence="9">
    <location>
        <begin position="210"/>
        <end position="231"/>
    </location>
</feature>
<dbReference type="GO" id="GO:0005694">
    <property type="term" value="C:chromosome"/>
    <property type="evidence" value="ECO:0007669"/>
    <property type="project" value="InterPro"/>
</dbReference>
<evidence type="ECO:0000256" key="5">
    <source>
        <dbReference type="ARBA" id="ARBA00023235"/>
    </source>
</evidence>
<feature type="compositionally biased region" description="Basic and acidic residues" evidence="9">
    <location>
        <begin position="22"/>
        <end position="31"/>
    </location>
</feature>
<evidence type="ECO:0000256" key="4">
    <source>
        <dbReference type="ARBA" id="ARBA00023125"/>
    </source>
</evidence>
<feature type="compositionally biased region" description="Low complexity" evidence="9">
    <location>
        <begin position="139"/>
        <end position="156"/>
    </location>
</feature>
<dbReference type="SUPFAM" id="SSF56349">
    <property type="entry name" value="DNA breaking-rejoining enzymes"/>
    <property type="match status" value="1"/>
</dbReference>
<keyword evidence="8" id="KW-0175">Coiled coil</keyword>
<dbReference type="EMBL" id="PJQD01000013">
    <property type="protein sequence ID" value="POY75581.1"/>
    <property type="molecule type" value="Genomic_DNA"/>
</dbReference>
<evidence type="ECO:0000313" key="12">
    <source>
        <dbReference type="Proteomes" id="UP000237144"/>
    </source>
</evidence>
<dbReference type="FunFam" id="1.10.10.41:FF:000001">
    <property type="entry name" value="DNA topoisomerase I"/>
    <property type="match status" value="1"/>
</dbReference>
<comment type="catalytic activity">
    <reaction evidence="1 6 7">
        <text>ATP-independent breakage of single-stranded DNA, followed by passage and rejoining.</text>
        <dbReference type="EC" id="5.6.2.1"/>
    </reaction>
</comment>
<dbReference type="InterPro" id="IPR013500">
    <property type="entry name" value="TopoI_cat_euk"/>
</dbReference>
<dbReference type="InterPro" id="IPR013499">
    <property type="entry name" value="TopoI_euk"/>
</dbReference>
<dbReference type="SUPFAM" id="SSF56741">
    <property type="entry name" value="Eukaryotic DNA topoisomerase I, N-terminal DNA-binding fragment"/>
    <property type="match status" value="1"/>
</dbReference>
<dbReference type="Pfam" id="PF01028">
    <property type="entry name" value="Topoisom_I"/>
    <property type="match status" value="1"/>
</dbReference>
<name>A0A2S5BFP5_9BASI</name>
<dbReference type="Gene3D" id="3.90.15.10">
    <property type="entry name" value="Topoisomerase I, Chain A, domain 3"/>
    <property type="match status" value="1"/>
</dbReference>
<keyword evidence="4 6" id="KW-0238">DNA-binding</keyword>
<keyword evidence="12" id="KW-1185">Reference proteome</keyword>